<comment type="catalytic activity">
    <reaction evidence="6">
        <text>L-homocysteine + L-serine = L,L-cystathionine + H2O</text>
        <dbReference type="Rhea" id="RHEA:10112"/>
        <dbReference type="ChEBI" id="CHEBI:15377"/>
        <dbReference type="ChEBI" id="CHEBI:33384"/>
        <dbReference type="ChEBI" id="CHEBI:58161"/>
        <dbReference type="ChEBI" id="CHEBI:58199"/>
        <dbReference type="EC" id="4.2.1.22"/>
    </reaction>
</comment>
<comment type="similarity">
    <text evidence="3">Belongs to the cysteine synthase/cystathionine beta-synthase family.</text>
</comment>
<dbReference type="CDD" id="cd01561">
    <property type="entry name" value="CBS_like"/>
    <property type="match status" value="1"/>
</dbReference>
<dbReference type="Pfam" id="PF00291">
    <property type="entry name" value="PALP"/>
    <property type="match status" value="1"/>
</dbReference>
<gene>
    <name evidence="8" type="ORF">CTOB1V02_LOCUS3444</name>
</gene>
<evidence type="ECO:0000313" key="8">
    <source>
        <dbReference type="EMBL" id="CAD7225504.1"/>
    </source>
</evidence>
<dbReference type="GO" id="GO:0004122">
    <property type="term" value="F:cystathionine beta-synthase activity"/>
    <property type="evidence" value="ECO:0007669"/>
    <property type="project" value="UniProtKB-EC"/>
</dbReference>
<dbReference type="InterPro" id="IPR050214">
    <property type="entry name" value="Cys_Synth/Cystath_Beta-Synth"/>
</dbReference>
<protein>
    <recommendedName>
        <fullName evidence="4">cystathionine beta-synthase</fullName>
        <ecNumber evidence="4">4.2.1.22</ecNumber>
    </recommendedName>
</protein>
<dbReference type="FunFam" id="3.40.50.1100:FF:000003">
    <property type="entry name" value="Cystathionine beta-synthase"/>
    <property type="match status" value="1"/>
</dbReference>
<dbReference type="InterPro" id="IPR001216">
    <property type="entry name" value="P-phosphate_BS"/>
</dbReference>
<comment type="cofactor">
    <cofactor evidence="1">
        <name>pyridoxal 5'-phosphate</name>
        <dbReference type="ChEBI" id="CHEBI:597326"/>
    </cofactor>
</comment>
<dbReference type="FunFam" id="3.40.50.1100:FF:000118">
    <property type="entry name" value="Related to CYS4-cystathionine beta-synthase"/>
    <property type="match status" value="1"/>
</dbReference>
<dbReference type="AlphaFoldDB" id="A0A7R8W5W0"/>
<dbReference type="GO" id="GO:0006535">
    <property type="term" value="P:cysteine biosynthetic process from serine"/>
    <property type="evidence" value="ECO:0007669"/>
    <property type="project" value="InterPro"/>
</dbReference>
<dbReference type="PANTHER" id="PTHR10314">
    <property type="entry name" value="CYSTATHIONINE BETA-SYNTHASE"/>
    <property type="match status" value="1"/>
</dbReference>
<dbReference type="Gene3D" id="3.40.50.1100">
    <property type="match status" value="2"/>
</dbReference>
<proteinExistence type="inferred from homology"/>
<dbReference type="EC" id="4.2.1.22" evidence="4"/>
<organism evidence="8">
    <name type="scientific">Cyprideis torosa</name>
    <dbReference type="NCBI Taxonomy" id="163714"/>
    <lineage>
        <taxon>Eukaryota</taxon>
        <taxon>Metazoa</taxon>
        <taxon>Ecdysozoa</taxon>
        <taxon>Arthropoda</taxon>
        <taxon>Crustacea</taxon>
        <taxon>Oligostraca</taxon>
        <taxon>Ostracoda</taxon>
        <taxon>Podocopa</taxon>
        <taxon>Podocopida</taxon>
        <taxon>Cytherocopina</taxon>
        <taxon>Cytheroidea</taxon>
        <taxon>Cytherideidae</taxon>
        <taxon>Cyprideis</taxon>
    </lineage>
</organism>
<accession>A0A7R8W5W0</accession>
<dbReference type="InterPro" id="IPR001926">
    <property type="entry name" value="TrpB-like_PALP"/>
</dbReference>
<dbReference type="EMBL" id="OB660589">
    <property type="protein sequence ID" value="CAD7225504.1"/>
    <property type="molecule type" value="Genomic_DNA"/>
</dbReference>
<evidence type="ECO:0000256" key="3">
    <source>
        <dbReference type="ARBA" id="ARBA00007103"/>
    </source>
</evidence>
<dbReference type="GO" id="GO:0030170">
    <property type="term" value="F:pyridoxal phosphate binding"/>
    <property type="evidence" value="ECO:0007669"/>
    <property type="project" value="UniProtKB-ARBA"/>
</dbReference>
<reference evidence="8" key="1">
    <citation type="submission" date="2020-11" db="EMBL/GenBank/DDBJ databases">
        <authorList>
            <person name="Tran Van P."/>
        </authorList>
    </citation>
    <scope>NUCLEOTIDE SEQUENCE</scope>
</reference>
<dbReference type="PROSITE" id="PS00901">
    <property type="entry name" value="CYS_SYNTHASE"/>
    <property type="match status" value="1"/>
</dbReference>
<name>A0A7R8W5W0_9CRUS</name>
<evidence type="ECO:0000256" key="4">
    <source>
        <dbReference type="ARBA" id="ARBA00012041"/>
    </source>
</evidence>
<dbReference type="OrthoDB" id="728at2759"/>
<evidence type="ECO:0000256" key="1">
    <source>
        <dbReference type="ARBA" id="ARBA00001933"/>
    </source>
</evidence>
<dbReference type="SUPFAM" id="SSF53686">
    <property type="entry name" value="Tryptophan synthase beta subunit-like PLP-dependent enzymes"/>
    <property type="match status" value="1"/>
</dbReference>
<sequence>MDLDYLKNFIRPDLPSKCSWTLNAVASPHSFVDWKDRPKIFPSIFEVIGNTPLVRFNQIQKDYGVKCEVLAKCEYLEPGGSIKDRIAQRMVYDAEKAGILKPGYTIIEPTSGNTGIGLALAAAVKGYRCIIVMQEKNSREKVDVLRALGAEVVRTPTSAAFDAPESHIIVAQRLMREIPNAVILDQYRNPGNPLAHYDCTAEEILYACDGKVDMVVVGAGTGGSVAGIGRKFKEKCPDCIVVGVDPEGSILAEPEEMNDSDITFFEVEGIGYDFIPTVLDRSVVDKWIKTNDKDSLTMSRKLIRQEGLLVGGSSGANTFARYVRTFRDFRPVSTHH</sequence>
<dbReference type="InterPro" id="IPR036052">
    <property type="entry name" value="TrpB-like_PALP_sf"/>
</dbReference>
<feature type="domain" description="Tryptophan synthase beta chain-like PALP" evidence="7">
    <location>
        <begin position="45"/>
        <end position="320"/>
    </location>
</feature>
<evidence type="ECO:0000256" key="6">
    <source>
        <dbReference type="ARBA" id="ARBA00047490"/>
    </source>
</evidence>
<keyword evidence="5" id="KW-0663">Pyridoxal phosphate</keyword>
<evidence type="ECO:0000259" key="7">
    <source>
        <dbReference type="Pfam" id="PF00291"/>
    </source>
</evidence>
<evidence type="ECO:0000256" key="2">
    <source>
        <dbReference type="ARBA" id="ARBA00005003"/>
    </source>
</evidence>
<evidence type="ECO:0000256" key="5">
    <source>
        <dbReference type="ARBA" id="ARBA00022898"/>
    </source>
</evidence>
<comment type="pathway">
    <text evidence="2">Amino-acid biosynthesis; L-cysteine biosynthesis; L-cysteine from L-homocysteine and L-serine: step 1/2.</text>
</comment>